<accession>A0A8H7DIT8</accession>
<keyword evidence="2" id="KW-1185">Reference proteome</keyword>
<organism evidence="1 2">
    <name type="scientific">Mycena sanguinolenta</name>
    <dbReference type="NCBI Taxonomy" id="230812"/>
    <lineage>
        <taxon>Eukaryota</taxon>
        <taxon>Fungi</taxon>
        <taxon>Dikarya</taxon>
        <taxon>Basidiomycota</taxon>
        <taxon>Agaricomycotina</taxon>
        <taxon>Agaricomycetes</taxon>
        <taxon>Agaricomycetidae</taxon>
        <taxon>Agaricales</taxon>
        <taxon>Marasmiineae</taxon>
        <taxon>Mycenaceae</taxon>
        <taxon>Mycena</taxon>
    </lineage>
</organism>
<comment type="caution">
    <text evidence="1">The sequence shown here is derived from an EMBL/GenBank/DDBJ whole genome shotgun (WGS) entry which is preliminary data.</text>
</comment>
<name>A0A8H7DIT8_9AGAR</name>
<dbReference type="AlphaFoldDB" id="A0A8H7DIT8"/>
<gene>
    <name evidence="1" type="ORF">MSAN_00113700</name>
</gene>
<reference evidence="1" key="1">
    <citation type="submission" date="2020-05" db="EMBL/GenBank/DDBJ databases">
        <title>Mycena genomes resolve the evolution of fungal bioluminescence.</title>
        <authorList>
            <person name="Tsai I.J."/>
        </authorList>
    </citation>
    <scope>NUCLEOTIDE SEQUENCE</scope>
    <source>
        <strain evidence="1">160909Yilan</strain>
    </source>
</reference>
<sequence length="164" mass="18360">MHPLLTEFLTVLRLWVAPHELTDLVDHLLMPQLRHFQVAPPAYSHPNVTNCEFLECLATNSPLLSALGLCFDFTDCSHVLATLQRLLHLTKLTLSCSRPEQNATPLASLSPGPDAPIPLPQLLDLELVDSIWLEDIFLRFIETQLKYKPTCGTSIWLSGTPLLL</sequence>
<protein>
    <submittedName>
        <fullName evidence="1">Uncharacterized protein</fullName>
    </submittedName>
</protein>
<proteinExistence type="predicted"/>
<evidence type="ECO:0000313" key="2">
    <source>
        <dbReference type="Proteomes" id="UP000623467"/>
    </source>
</evidence>
<dbReference type="Proteomes" id="UP000623467">
    <property type="component" value="Unassembled WGS sequence"/>
</dbReference>
<dbReference type="OrthoDB" id="10501589at2759"/>
<evidence type="ECO:0000313" key="1">
    <source>
        <dbReference type="EMBL" id="KAF7376959.1"/>
    </source>
</evidence>
<dbReference type="EMBL" id="JACAZH010000001">
    <property type="protein sequence ID" value="KAF7376959.1"/>
    <property type="molecule type" value="Genomic_DNA"/>
</dbReference>